<evidence type="ECO:0000313" key="7">
    <source>
        <dbReference type="Proteomes" id="UP001596058"/>
    </source>
</evidence>
<dbReference type="InterPro" id="IPR001647">
    <property type="entry name" value="HTH_TetR"/>
</dbReference>
<reference evidence="7" key="1">
    <citation type="journal article" date="2019" name="Int. J. Syst. Evol. Microbiol.">
        <title>The Global Catalogue of Microorganisms (GCM) 10K type strain sequencing project: providing services to taxonomists for standard genome sequencing and annotation.</title>
        <authorList>
            <consortium name="The Broad Institute Genomics Platform"/>
            <consortium name="The Broad Institute Genome Sequencing Center for Infectious Disease"/>
            <person name="Wu L."/>
            <person name="Ma J."/>
        </authorList>
    </citation>
    <scope>NUCLEOTIDE SEQUENCE [LARGE SCALE GENOMIC DNA]</scope>
    <source>
        <strain evidence="7">CCUG 53903</strain>
    </source>
</reference>
<name>A0ABW1DD53_9ACTN</name>
<dbReference type="InterPro" id="IPR050109">
    <property type="entry name" value="HTH-type_TetR-like_transc_reg"/>
</dbReference>
<comment type="caution">
    <text evidence="6">The sequence shown here is derived from an EMBL/GenBank/DDBJ whole genome shotgun (WGS) entry which is preliminary data.</text>
</comment>
<feature type="DNA-binding region" description="H-T-H motif" evidence="4">
    <location>
        <begin position="35"/>
        <end position="54"/>
    </location>
</feature>
<dbReference type="RefSeq" id="WP_379524709.1">
    <property type="nucleotide sequence ID" value="NZ_JBHSPA010000121.1"/>
</dbReference>
<proteinExistence type="predicted"/>
<dbReference type="SUPFAM" id="SSF46689">
    <property type="entry name" value="Homeodomain-like"/>
    <property type="match status" value="1"/>
</dbReference>
<evidence type="ECO:0000313" key="6">
    <source>
        <dbReference type="EMBL" id="MFC5835289.1"/>
    </source>
</evidence>
<dbReference type="Gene3D" id="1.10.10.60">
    <property type="entry name" value="Homeodomain-like"/>
    <property type="match status" value="1"/>
</dbReference>
<evidence type="ECO:0000256" key="3">
    <source>
        <dbReference type="ARBA" id="ARBA00023163"/>
    </source>
</evidence>
<feature type="domain" description="HTH tetR-type" evidence="5">
    <location>
        <begin position="12"/>
        <end position="72"/>
    </location>
</feature>
<dbReference type="EMBL" id="JBHSPA010000121">
    <property type="protein sequence ID" value="MFC5835289.1"/>
    <property type="molecule type" value="Genomic_DNA"/>
</dbReference>
<keyword evidence="3" id="KW-0804">Transcription</keyword>
<organism evidence="6 7">
    <name type="scientific">Nonomuraea insulae</name>
    <dbReference type="NCBI Taxonomy" id="1616787"/>
    <lineage>
        <taxon>Bacteria</taxon>
        <taxon>Bacillati</taxon>
        <taxon>Actinomycetota</taxon>
        <taxon>Actinomycetes</taxon>
        <taxon>Streptosporangiales</taxon>
        <taxon>Streptosporangiaceae</taxon>
        <taxon>Nonomuraea</taxon>
    </lineage>
</organism>
<evidence type="ECO:0000256" key="2">
    <source>
        <dbReference type="ARBA" id="ARBA00023125"/>
    </source>
</evidence>
<keyword evidence="7" id="KW-1185">Reference proteome</keyword>
<dbReference type="PROSITE" id="PS50977">
    <property type="entry name" value="HTH_TETR_2"/>
    <property type="match status" value="1"/>
</dbReference>
<keyword evidence="2 4" id="KW-0238">DNA-binding</keyword>
<dbReference type="Proteomes" id="UP001596058">
    <property type="component" value="Unassembled WGS sequence"/>
</dbReference>
<dbReference type="InterPro" id="IPR009057">
    <property type="entry name" value="Homeodomain-like_sf"/>
</dbReference>
<evidence type="ECO:0000256" key="1">
    <source>
        <dbReference type="ARBA" id="ARBA00023015"/>
    </source>
</evidence>
<dbReference type="Gene3D" id="1.10.357.10">
    <property type="entry name" value="Tetracycline Repressor, domain 2"/>
    <property type="match status" value="1"/>
</dbReference>
<dbReference type="Pfam" id="PF00440">
    <property type="entry name" value="TetR_N"/>
    <property type="match status" value="1"/>
</dbReference>
<keyword evidence="1" id="KW-0805">Transcription regulation</keyword>
<dbReference type="PRINTS" id="PR00455">
    <property type="entry name" value="HTHTETR"/>
</dbReference>
<dbReference type="PANTHER" id="PTHR30055">
    <property type="entry name" value="HTH-TYPE TRANSCRIPTIONAL REGULATOR RUTR"/>
    <property type="match status" value="1"/>
</dbReference>
<evidence type="ECO:0000256" key="4">
    <source>
        <dbReference type="PROSITE-ProRule" id="PRU00335"/>
    </source>
</evidence>
<protein>
    <submittedName>
        <fullName evidence="6">TetR/AcrR family transcriptional regulator</fullName>
    </submittedName>
</protein>
<gene>
    <name evidence="6" type="ORF">ACFPZ3_66695</name>
</gene>
<sequence>MDSSSRRERKKAETRQRISDVGTMLFMERGFDDVTIGDIAEAADVSKVTVFNHFPRKEDIFFDREPEAADLLSTTVRERPHGTSVLAAVHAMLLRQIAQGHPLGGMEDRFTTFWRVILASPVLRARAREAGEELEGLLTTLIAESDDDPDPRLSAALIVAGFRAVFQQIATRLLAGERADDLREEYVARVNHTFEALDRALRR</sequence>
<accession>A0ABW1DD53</accession>
<dbReference type="PANTHER" id="PTHR30055:SF234">
    <property type="entry name" value="HTH-TYPE TRANSCRIPTIONAL REGULATOR BETI"/>
    <property type="match status" value="1"/>
</dbReference>
<evidence type="ECO:0000259" key="5">
    <source>
        <dbReference type="PROSITE" id="PS50977"/>
    </source>
</evidence>